<comment type="caution">
    <text evidence="1">The sequence shown here is derived from an EMBL/GenBank/DDBJ whole genome shotgun (WGS) entry which is preliminary data.</text>
</comment>
<accession>A0A8T0H263</accession>
<dbReference type="Proteomes" id="UP000822688">
    <property type="component" value="Chromosome 8"/>
</dbReference>
<sequence length="88" mass="9695">MAIGCKWQIPKNGPGSTNGGPWEWKVLVIPLQLIRRFGNSTFFTAQVGDLRKTTSRPRPGPHRGVIDAKNLLKLWVPVHLGRVSSVPG</sequence>
<proteinExistence type="predicted"/>
<gene>
    <name evidence="1" type="ORF">KC19_8G111900</name>
</gene>
<name>A0A8T0H263_CERPU</name>
<keyword evidence="2" id="KW-1185">Reference proteome</keyword>
<evidence type="ECO:0000313" key="2">
    <source>
        <dbReference type="Proteomes" id="UP000822688"/>
    </source>
</evidence>
<dbReference type="AlphaFoldDB" id="A0A8T0H263"/>
<reference evidence="1" key="1">
    <citation type="submission" date="2020-06" db="EMBL/GenBank/DDBJ databases">
        <title>WGS assembly of Ceratodon purpureus strain R40.</title>
        <authorList>
            <person name="Carey S.B."/>
            <person name="Jenkins J."/>
            <person name="Shu S."/>
            <person name="Lovell J.T."/>
            <person name="Sreedasyam A."/>
            <person name="Maumus F."/>
            <person name="Tiley G.P."/>
            <person name="Fernandez-Pozo N."/>
            <person name="Barry K."/>
            <person name="Chen C."/>
            <person name="Wang M."/>
            <person name="Lipzen A."/>
            <person name="Daum C."/>
            <person name="Saski C.A."/>
            <person name="Payton A.C."/>
            <person name="Mcbreen J.C."/>
            <person name="Conrad R.E."/>
            <person name="Kollar L.M."/>
            <person name="Olsson S."/>
            <person name="Huttunen S."/>
            <person name="Landis J.B."/>
            <person name="Wickett N.J."/>
            <person name="Johnson M.G."/>
            <person name="Rensing S.A."/>
            <person name="Grimwood J."/>
            <person name="Schmutz J."/>
            <person name="Mcdaniel S.F."/>
        </authorList>
    </citation>
    <scope>NUCLEOTIDE SEQUENCE</scope>
    <source>
        <strain evidence="1">R40</strain>
    </source>
</reference>
<evidence type="ECO:0000313" key="1">
    <source>
        <dbReference type="EMBL" id="KAG0564459.1"/>
    </source>
</evidence>
<organism evidence="1 2">
    <name type="scientific">Ceratodon purpureus</name>
    <name type="common">Fire moss</name>
    <name type="synonym">Dicranum purpureum</name>
    <dbReference type="NCBI Taxonomy" id="3225"/>
    <lineage>
        <taxon>Eukaryota</taxon>
        <taxon>Viridiplantae</taxon>
        <taxon>Streptophyta</taxon>
        <taxon>Embryophyta</taxon>
        <taxon>Bryophyta</taxon>
        <taxon>Bryophytina</taxon>
        <taxon>Bryopsida</taxon>
        <taxon>Dicranidae</taxon>
        <taxon>Pseudoditrichales</taxon>
        <taxon>Ditrichaceae</taxon>
        <taxon>Ceratodon</taxon>
    </lineage>
</organism>
<dbReference type="EMBL" id="CM026429">
    <property type="protein sequence ID" value="KAG0564459.1"/>
    <property type="molecule type" value="Genomic_DNA"/>
</dbReference>
<protein>
    <submittedName>
        <fullName evidence="1">Uncharacterized protein</fullName>
    </submittedName>
</protein>